<organism evidence="3">
    <name type="scientific">Thermosphaera aggregans</name>
    <dbReference type="NCBI Taxonomy" id="54254"/>
    <lineage>
        <taxon>Archaea</taxon>
        <taxon>Thermoproteota</taxon>
        <taxon>Thermoprotei</taxon>
        <taxon>Desulfurococcales</taxon>
        <taxon>Desulfurococcaceae</taxon>
        <taxon>Thermosphaera</taxon>
    </lineage>
</organism>
<proteinExistence type="predicted"/>
<name>A0A7C2FNR6_9CREN</name>
<dbReference type="InterPro" id="IPR050212">
    <property type="entry name" value="Ntdp-like"/>
</dbReference>
<protein>
    <submittedName>
        <fullName evidence="3">DUF402 domain-containing protein</fullName>
    </submittedName>
</protein>
<dbReference type="PANTHER" id="PTHR39159">
    <property type="match status" value="1"/>
</dbReference>
<dbReference type="AlphaFoldDB" id="A0A7C2FNR6"/>
<dbReference type="GO" id="GO:0016787">
    <property type="term" value="F:hydrolase activity"/>
    <property type="evidence" value="ECO:0007669"/>
    <property type="project" value="UniProtKB-KW"/>
</dbReference>
<dbReference type="PANTHER" id="PTHR39159:SF1">
    <property type="entry name" value="UPF0374 PROTEIN YGAC"/>
    <property type="match status" value="1"/>
</dbReference>
<dbReference type="InterPro" id="IPR007295">
    <property type="entry name" value="DUF402"/>
</dbReference>
<dbReference type="InterPro" id="IPR035930">
    <property type="entry name" value="FomD-like_sf"/>
</dbReference>
<dbReference type="Pfam" id="PF04167">
    <property type="entry name" value="DUF402"/>
    <property type="match status" value="1"/>
</dbReference>
<dbReference type="Gene3D" id="2.40.380.10">
    <property type="entry name" value="FomD-like"/>
    <property type="match status" value="1"/>
</dbReference>
<evidence type="ECO:0000313" key="3">
    <source>
        <dbReference type="EMBL" id="HEF87139.1"/>
    </source>
</evidence>
<dbReference type="EMBL" id="DSJT01000011">
    <property type="protein sequence ID" value="HEF87139.1"/>
    <property type="molecule type" value="Genomic_DNA"/>
</dbReference>
<accession>A0A7C2FNR6</accession>
<gene>
    <name evidence="3" type="ORF">ENP55_02335</name>
</gene>
<reference evidence="3" key="1">
    <citation type="journal article" date="2020" name="mSystems">
        <title>Genome- and Community-Level Interaction Insights into Carbon Utilization and Element Cycling Functions of Hydrothermarchaeota in Hydrothermal Sediment.</title>
        <authorList>
            <person name="Zhou Z."/>
            <person name="Liu Y."/>
            <person name="Xu W."/>
            <person name="Pan J."/>
            <person name="Luo Z.H."/>
            <person name="Li M."/>
        </authorList>
    </citation>
    <scope>NUCLEOTIDE SEQUENCE [LARGE SCALE GENOMIC DNA]</scope>
    <source>
        <strain evidence="3">SpSt-23</strain>
    </source>
</reference>
<feature type="domain" description="DUF402" evidence="2">
    <location>
        <begin position="346"/>
        <end position="467"/>
    </location>
</feature>
<keyword evidence="1" id="KW-0378">Hydrolase</keyword>
<evidence type="ECO:0000256" key="1">
    <source>
        <dbReference type="ARBA" id="ARBA00022801"/>
    </source>
</evidence>
<dbReference type="SUPFAM" id="SSF159234">
    <property type="entry name" value="FomD-like"/>
    <property type="match status" value="1"/>
</dbReference>
<comment type="caution">
    <text evidence="3">The sequence shown here is derived from an EMBL/GenBank/DDBJ whole genome shotgun (WGS) entry which is preliminary data.</text>
</comment>
<sequence length="483" mass="54010">MVLAKVRVRGIYATALSHLFLKHGYRIVQPSEVIAGRLNIGFDNSPPDVTVKDAEDDSVLVIGKPSEAVSAFELLSRSLKFVFRKTSRVEVNSVYLGRVEKVEQGACIVDVGDFKGVLRDCRGLFVNDKIIVGVPKPWWKEGGLVELTWEFRVLGDYVSLIHGKPSIAFSEYIRDRELKNRLSAIALSKLLGSRLGVKFRSSARFADPEDIETEIEALLGEYKKLMEAAKSVETPAKLRTGEFIGLISLTSIAKKILDHERRSVTPTVPGHHELKNLGFSDELDLVENLVGKGCSLNLVGKGLREWVIRKISETKRFRILHYSPVKGVRELTPGFLKIFKLVEGKACIILERVFTSKGVYDGLGVEKLPGDRDLLIIREGSYVVSHNYFRNGNWLGSYINVNTPPELAPGIVKYHDLVVDVIVKPGEGPVLMDLDQLSILKTKEVASEHLYVLAKKVAELIVRKPEAYVCENYWKSEECLALK</sequence>
<evidence type="ECO:0000259" key="2">
    <source>
        <dbReference type="Pfam" id="PF04167"/>
    </source>
</evidence>